<evidence type="ECO:0000313" key="2">
    <source>
        <dbReference type="Proteomes" id="UP000199137"/>
    </source>
</evidence>
<accession>A0A1I5E6X2</accession>
<proteinExistence type="predicted"/>
<gene>
    <name evidence="1" type="ORF">SAMN05421854_101525</name>
</gene>
<reference evidence="1 2" key="1">
    <citation type="submission" date="2016-10" db="EMBL/GenBank/DDBJ databases">
        <authorList>
            <person name="de Groot N.N."/>
        </authorList>
    </citation>
    <scope>NUCLEOTIDE SEQUENCE [LARGE SCALE GENOMIC DNA]</scope>
    <source>
        <strain evidence="1 2">DSM 44637</strain>
    </source>
</reference>
<organism evidence="1 2">
    <name type="scientific">Amycolatopsis rubida</name>
    <dbReference type="NCBI Taxonomy" id="112413"/>
    <lineage>
        <taxon>Bacteria</taxon>
        <taxon>Bacillati</taxon>
        <taxon>Actinomycetota</taxon>
        <taxon>Actinomycetes</taxon>
        <taxon>Pseudonocardiales</taxon>
        <taxon>Pseudonocardiaceae</taxon>
        <taxon>Amycolatopsis</taxon>
    </lineage>
</organism>
<name>A0A1I5E6X2_9PSEU</name>
<evidence type="ECO:0000313" key="1">
    <source>
        <dbReference type="EMBL" id="SFO07222.1"/>
    </source>
</evidence>
<dbReference type="Proteomes" id="UP000199137">
    <property type="component" value="Unassembled WGS sequence"/>
</dbReference>
<dbReference type="AlphaFoldDB" id="A0A1I5E6X2"/>
<protein>
    <submittedName>
        <fullName evidence="1">Uncharacterized protein</fullName>
    </submittedName>
</protein>
<sequence>MRAKPMCRGFSERQLSFVAIDAVHQGYVIDAPGGESFGG</sequence>
<dbReference type="EMBL" id="FOWC01000001">
    <property type="protein sequence ID" value="SFO07222.1"/>
    <property type="molecule type" value="Genomic_DNA"/>
</dbReference>